<dbReference type="InterPro" id="IPR051024">
    <property type="entry name" value="GlcNAc_Chitin_IntDeg"/>
</dbReference>
<gene>
    <name evidence="5" type="ORF">BJY22_006928</name>
</gene>
<dbReference type="Proteomes" id="UP000555407">
    <property type="component" value="Unassembled WGS sequence"/>
</dbReference>
<dbReference type="AlphaFoldDB" id="A0A7X5VH77"/>
<dbReference type="Pfam" id="PF03067">
    <property type="entry name" value="LPMO_10"/>
    <property type="match status" value="1"/>
</dbReference>
<keyword evidence="2" id="KW-0964">Secreted</keyword>
<evidence type="ECO:0000259" key="4">
    <source>
        <dbReference type="Pfam" id="PF03067"/>
    </source>
</evidence>
<accession>A0A7X5VH77</accession>
<evidence type="ECO:0000313" key="6">
    <source>
        <dbReference type="Proteomes" id="UP000555407"/>
    </source>
</evidence>
<keyword evidence="3" id="KW-0732">Signal</keyword>
<dbReference type="GO" id="GO:0005576">
    <property type="term" value="C:extracellular region"/>
    <property type="evidence" value="ECO:0007669"/>
    <property type="project" value="UniProtKB-SubCell"/>
</dbReference>
<sequence length="203" mass="21968">MLSQRSWKRKLRMAGIAVGALALTVCTSVPLAYGHGYSTGPISRAKNCQEGNVTNCGQIQWEPQSVEGPKGFPQSGPADGKLCSAGLGQFAELDDQRGGTWPATQLQGGQGFTFTWHLTAPHSTTDFKYYMTKQGWDPTQPLTRAALDLNPFLTVTMNGTRPPYDVAHPGTIPSGRTGRHMILAVWTIADTGNAFYQCSDVTF</sequence>
<feature type="domain" description="Chitin-binding type-4" evidence="4">
    <location>
        <begin position="35"/>
        <end position="201"/>
    </location>
</feature>
<dbReference type="CDD" id="cd21177">
    <property type="entry name" value="LPMO_AA10"/>
    <property type="match status" value="1"/>
</dbReference>
<dbReference type="FunFam" id="2.70.50.50:FF:000001">
    <property type="entry name" value="Chitin-binding protein"/>
    <property type="match status" value="1"/>
</dbReference>
<comment type="caution">
    <text evidence="5">The sequence shown here is derived from an EMBL/GenBank/DDBJ whole genome shotgun (WGS) entry which is preliminary data.</text>
</comment>
<dbReference type="EMBL" id="JAASRO010000001">
    <property type="protein sequence ID" value="NIK61211.1"/>
    <property type="molecule type" value="Genomic_DNA"/>
</dbReference>
<keyword evidence="6" id="KW-1185">Reference proteome</keyword>
<dbReference type="PANTHER" id="PTHR34823">
    <property type="entry name" value="GLCNAC-BINDING PROTEIN A"/>
    <property type="match status" value="1"/>
</dbReference>
<evidence type="ECO:0000256" key="2">
    <source>
        <dbReference type="ARBA" id="ARBA00022525"/>
    </source>
</evidence>
<protein>
    <submittedName>
        <fullName evidence="5">Chitin-binding protein</fullName>
    </submittedName>
</protein>
<name>A0A7X5VH77_9ACTN</name>
<dbReference type="Gene3D" id="2.70.50.50">
    <property type="entry name" value="chitin-binding protein cbp21"/>
    <property type="match status" value="1"/>
</dbReference>
<dbReference type="InterPro" id="IPR014756">
    <property type="entry name" value="Ig_E-set"/>
</dbReference>
<reference evidence="5 6" key="1">
    <citation type="submission" date="2020-03" db="EMBL/GenBank/DDBJ databases">
        <title>Sequencing the genomes of 1000 actinobacteria strains.</title>
        <authorList>
            <person name="Klenk H.-P."/>
        </authorList>
    </citation>
    <scope>NUCLEOTIDE SEQUENCE [LARGE SCALE GENOMIC DNA]</scope>
    <source>
        <strain evidence="5 6">DSM 45490</strain>
    </source>
</reference>
<organism evidence="5 6">
    <name type="scientific">Kribbella shirazensis</name>
    <dbReference type="NCBI Taxonomy" id="1105143"/>
    <lineage>
        <taxon>Bacteria</taxon>
        <taxon>Bacillati</taxon>
        <taxon>Actinomycetota</taxon>
        <taxon>Actinomycetes</taxon>
        <taxon>Propionibacteriales</taxon>
        <taxon>Kribbellaceae</taxon>
        <taxon>Kribbella</taxon>
    </lineage>
</organism>
<dbReference type="InterPro" id="IPR004302">
    <property type="entry name" value="Cellulose/chitin-bd_N"/>
</dbReference>
<evidence type="ECO:0000313" key="5">
    <source>
        <dbReference type="EMBL" id="NIK61211.1"/>
    </source>
</evidence>
<comment type="subcellular location">
    <subcellularLocation>
        <location evidence="1">Secreted</location>
    </subcellularLocation>
</comment>
<dbReference type="SUPFAM" id="SSF81296">
    <property type="entry name" value="E set domains"/>
    <property type="match status" value="1"/>
</dbReference>
<dbReference type="PANTHER" id="PTHR34823:SF1">
    <property type="entry name" value="CHITIN-BINDING TYPE-4 DOMAIN-CONTAINING PROTEIN"/>
    <property type="match status" value="1"/>
</dbReference>
<evidence type="ECO:0000256" key="3">
    <source>
        <dbReference type="ARBA" id="ARBA00022729"/>
    </source>
</evidence>
<dbReference type="RefSeq" id="WP_202891392.1">
    <property type="nucleotide sequence ID" value="NZ_JAASRO010000001.1"/>
</dbReference>
<proteinExistence type="predicted"/>
<evidence type="ECO:0000256" key="1">
    <source>
        <dbReference type="ARBA" id="ARBA00004613"/>
    </source>
</evidence>